<accession>A0AAE1ZBZ6</accession>
<dbReference type="Gene3D" id="2.60.210.10">
    <property type="entry name" value="Apoptosis, Tumor Necrosis Factor Receptor Associated Protein 2, Chain A"/>
    <property type="match status" value="1"/>
</dbReference>
<dbReference type="EMBL" id="JALJAT010000004">
    <property type="protein sequence ID" value="KAK4470985.1"/>
    <property type="molecule type" value="Genomic_DNA"/>
</dbReference>
<dbReference type="AlphaFoldDB" id="A0AAE1ZBZ6"/>
<proteinExistence type="predicted"/>
<organism evidence="1 2">
    <name type="scientific">Schistosoma mekongi</name>
    <name type="common">Parasitic worm</name>
    <dbReference type="NCBI Taxonomy" id="38744"/>
    <lineage>
        <taxon>Eukaryota</taxon>
        <taxon>Metazoa</taxon>
        <taxon>Spiralia</taxon>
        <taxon>Lophotrochozoa</taxon>
        <taxon>Platyhelminthes</taxon>
        <taxon>Trematoda</taxon>
        <taxon>Digenea</taxon>
        <taxon>Strigeidida</taxon>
        <taxon>Schistosomatoidea</taxon>
        <taxon>Schistosomatidae</taxon>
        <taxon>Schistosoma</taxon>
    </lineage>
</organism>
<protein>
    <submittedName>
        <fullName evidence="1">Uncharacterized protein</fullName>
    </submittedName>
</protein>
<dbReference type="Proteomes" id="UP001292079">
    <property type="component" value="Unassembled WGS sequence"/>
</dbReference>
<comment type="caution">
    <text evidence="1">The sequence shown here is derived from an EMBL/GenBank/DDBJ whole genome shotgun (WGS) entry which is preliminary data.</text>
</comment>
<evidence type="ECO:0000313" key="1">
    <source>
        <dbReference type="EMBL" id="KAK4470985.1"/>
    </source>
</evidence>
<reference evidence="1" key="1">
    <citation type="submission" date="2022-04" db="EMBL/GenBank/DDBJ databases">
        <authorList>
            <person name="Xu L."/>
            <person name="Lv Z."/>
        </authorList>
    </citation>
    <scope>NUCLEOTIDE SEQUENCE</scope>
    <source>
        <strain evidence="1">LV_2022a</strain>
    </source>
</reference>
<evidence type="ECO:0000313" key="2">
    <source>
        <dbReference type="Proteomes" id="UP001292079"/>
    </source>
</evidence>
<reference evidence="1" key="2">
    <citation type="journal article" date="2023" name="Infect Dis Poverty">
        <title>Chromosome-scale genome of the human blood fluke Schistosoma mekongi and its implications for public health.</title>
        <authorList>
            <person name="Zhou M."/>
            <person name="Xu L."/>
            <person name="Xu D."/>
            <person name="Chen W."/>
            <person name="Khan J."/>
            <person name="Hu Y."/>
            <person name="Huang H."/>
            <person name="Wei H."/>
            <person name="Zhang Y."/>
            <person name="Chusongsang P."/>
            <person name="Tanasarnprasert K."/>
            <person name="Hu X."/>
            <person name="Limpanont Y."/>
            <person name="Lv Z."/>
        </authorList>
    </citation>
    <scope>NUCLEOTIDE SEQUENCE</scope>
    <source>
        <strain evidence="1">LV_2022a</strain>
    </source>
</reference>
<keyword evidence="2" id="KW-1185">Reference proteome</keyword>
<dbReference type="SUPFAM" id="SSF49599">
    <property type="entry name" value="TRAF domain-like"/>
    <property type="match status" value="1"/>
</dbReference>
<sequence length="99" mass="11284">MKSQHAYMFIQGKDRGFKRFIGRDVLMNVANGILPNDRLTILYKVSVLGEIHSESGQDNNQPITVPEYNLHEDIVILLSKQMLNDDTLVFASNNPPNRK</sequence>
<gene>
    <name evidence="1" type="ORF">MN116_006488</name>
</gene>
<dbReference type="InterPro" id="IPR008974">
    <property type="entry name" value="TRAF-like"/>
</dbReference>
<name>A0AAE1ZBZ6_SCHME</name>